<accession>A0A7S2U8B8</accession>
<feature type="transmembrane region" description="Helical" evidence="1">
    <location>
        <begin position="90"/>
        <end position="112"/>
    </location>
</feature>
<name>A0A7S2U8B8_9STRA</name>
<keyword evidence="1" id="KW-0812">Transmembrane</keyword>
<proteinExistence type="predicted"/>
<keyword evidence="1" id="KW-0472">Membrane</keyword>
<feature type="transmembrane region" description="Helical" evidence="1">
    <location>
        <begin position="124"/>
        <end position="144"/>
    </location>
</feature>
<sequence>MTRGLATMAVAHQMNEMNNAENGQAGARGTSSARVDIEGQLGVCDRGGVCVSRSMPVILTGHINELDWEDFCDKLDEALVPMEKVKQINFYMLIVSIVIFIFFFLIMIVALFNFDSSKNFDAWWAFMVIALAVLMLGTLGTVLYTKSETMKARTALRRVCDEESKLHPGLSFHVKFQVHMWFSGGGGSRNVNSKLYNYIEVQVAHQGPDITVGMAPVFVDEPQARVTAAPVPTPAAATGGRSPAQRLADLELIKEHLSDEEYKKKRTDIIMEL</sequence>
<evidence type="ECO:0000313" key="2">
    <source>
        <dbReference type="EMBL" id="CAD9811275.1"/>
    </source>
</evidence>
<keyword evidence="1" id="KW-1133">Transmembrane helix</keyword>
<evidence type="ECO:0000256" key="1">
    <source>
        <dbReference type="SAM" id="Phobius"/>
    </source>
</evidence>
<reference evidence="2" key="1">
    <citation type="submission" date="2021-01" db="EMBL/GenBank/DDBJ databases">
        <authorList>
            <person name="Corre E."/>
            <person name="Pelletier E."/>
            <person name="Niang G."/>
            <person name="Scheremetjew M."/>
            <person name="Finn R."/>
            <person name="Kale V."/>
            <person name="Holt S."/>
            <person name="Cochrane G."/>
            <person name="Meng A."/>
            <person name="Brown T."/>
            <person name="Cohen L."/>
        </authorList>
    </citation>
    <scope>NUCLEOTIDE SEQUENCE</scope>
    <source>
        <strain evidence="2">CCMP2084</strain>
    </source>
</reference>
<protein>
    <submittedName>
        <fullName evidence="2">Uncharacterized protein</fullName>
    </submittedName>
</protein>
<organism evidence="2">
    <name type="scientific">Attheya septentrionalis</name>
    <dbReference type="NCBI Taxonomy" id="420275"/>
    <lineage>
        <taxon>Eukaryota</taxon>
        <taxon>Sar</taxon>
        <taxon>Stramenopiles</taxon>
        <taxon>Ochrophyta</taxon>
        <taxon>Bacillariophyta</taxon>
        <taxon>Coscinodiscophyceae</taxon>
        <taxon>Chaetocerotophycidae</taxon>
        <taxon>Chaetocerotales</taxon>
        <taxon>Attheyaceae</taxon>
        <taxon>Attheya</taxon>
    </lineage>
</organism>
<gene>
    <name evidence="2" type="ORF">ASEP1449_LOCUS3100</name>
</gene>
<dbReference type="EMBL" id="HBHQ01004660">
    <property type="protein sequence ID" value="CAD9811275.1"/>
    <property type="molecule type" value="Transcribed_RNA"/>
</dbReference>
<dbReference type="AlphaFoldDB" id="A0A7S2U8B8"/>